<keyword evidence="3" id="KW-0227">DNA damage</keyword>
<feature type="compositionally biased region" description="Polar residues" evidence="6">
    <location>
        <begin position="1"/>
        <end position="13"/>
    </location>
</feature>
<evidence type="ECO:0000256" key="2">
    <source>
        <dbReference type="ARBA" id="ARBA00010304"/>
    </source>
</evidence>
<organism evidence="8">
    <name type="scientific">Culex tarsalis</name>
    <name type="common">Encephalitis mosquito</name>
    <dbReference type="NCBI Taxonomy" id="7177"/>
    <lineage>
        <taxon>Eukaryota</taxon>
        <taxon>Metazoa</taxon>
        <taxon>Ecdysozoa</taxon>
        <taxon>Arthropoda</taxon>
        <taxon>Hexapoda</taxon>
        <taxon>Insecta</taxon>
        <taxon>Pterygota</taxon>
        <taxon>Neoptera</taxon>
        <taxon>Endopterygota</taxon>
        <taxon>Diptera</taxon>
        <taxon>Nematocera</taxon>
        <taxon>Culicoidea</taxon>
        <taxon>Culicidae</taxon>
        <taxon>Culicinae</taxon>
        <taxon>Culicini</taxon>
        <taxon>Culex</taxon>
        <taxon>Culex</taxon>
    </lineage>
</organism>
<feature type="compositionally biased region" description="Low complexity" evidence="6">
    <location>
        <begin position="15"/>
        <end position="34"/>
    </location>
</feature>
<evidence type="ECO:0000256" key="4">
    <source>
        <dbReference type="ARBA" id="ARBA00023204"/>
    </source>
</evidence>
<dbReference type="Gene3D" id="3.60.15.10">
    <property type="entry name" value="Ribonuclease Z/Hydroxyacylglutathione hydrolase-like"/>
    <property type="match status" value="1"/>
</dbReference>
<dbReference type="CDD" id="cd16273">
    <property type="entry name" value="SNM1A-1C-like_MBL-fold"/>
    <property type="match status" value="1"/>
</dbReference>
<dbReference type="GO" id="GO:0006303">
    <property type="term" value="P:double-strand break repair via nonhomologous end joining"/>
    <property type="evidence" value="ECO:0007669"/>
    <property type="project" value="TreeGrafter"/>
</dbReference>
<keyword evidence="8" id="KW-0378">Hydrolase</keyword>
<reference evidence="8" key="1">
    <citation type="submission" date="2017-01" db="EMBL/GenBank/DDBJ databases">
        <title>A deep insight into the sialotranscriptome of adult male and female Cluex tarsalis mosquitoes.</title>
        <authorList>
            <person name="Ribeiro J.M."/>
            <person name="Moreira F."/>
            <person name="Bernard K.A."/>
            <person name="Calvo E."/>
        </authorList>
    </citation>
    <scope>NUCLEOTIDE SEQUENCE</scope>
    <source>
        <strain evidence="8">Kern County</strain>
        <tissue evidence="8">Salivary glands</tissue>
    </source>
</reference>
<dbReference type="InterPro" id="IPR036866">
    <property type="entry name" value="RibonucZ/Hydroxyglut_hydro"/>
</dbReference>
<dbReference type="GO" id="GO:0035312">
    <property type="term" value="F:5'-3' DNA exonuclease activity"/>
    <property type="evidence" value="ECO:0007669"/>
    <property type="project" value="TreeGrafter"/>
</dbReference>
<feature type="compositionally biased region" description="Polar residues" evidence="6">
    <location>
        <begin position="114"/>
        <end position="133"/>
    </location>
</feature>
<feature type="region of interest" description="Disordered" evidence="6">
    <location>
        <begin position="253"/>
        <end position="273"/>
    </location>
</feature>
<name>A0A1Q3F1Y3_CULTA</name>
<keyword evidence="4" id="KW-0234">DNA repair</keyword>
<feature type="region of interest" description="Disordered" evidence="6">
    <location>
        <begin position="311"/>
        <end position="358"/>
    </location>
</feature>
<evidence type="ECO:0000313" key="8">
    <source>
        <dbReference type="EMBL" id="JAV21549.1"/>
    </source>
</evidence>
<feature type="compositionally biased region" description="Basic and acidic residues" evidence="6">
    <location>
        <begin position="720"/>
        <end position="760"/>
    </location>
</feature>
<proteinExistence type="inferred from homology"/>
<dbReference type="PANTHER" id="PTHR23240">
    <property type="entry name" value="DNA CROSS-LINK REPAIR PROTEIN PSO2/SNM1-RELATED"/>
    <property type="match status" value="1"/>
</dbReference>
<accession>A0A1Q3F1Y3</accession>
<dbReference type="AlphaFoldDB" id="A0A1Q3F1Y3"/>
<evidence type="ECO:0000256" key="3">
    <source>
        <dbReference type="ARBA" id="ARBA00022763"/>
    </source>
</evidence>
<dbReference type="Gene3D" id="3.40.50.12650">
    <property type="match status" value="1"/>
</dbReference>
<feature type="domain" description="DNA repair metallo-beta-lactamase" evidence="7">
    <location>
        <begin position="590"/>
        <end position="683"/>
    </location>
</feature>
<dbReference type="GO" id="GO:0036297">
    <property type="term" value="P:interstrand cross-link repair"/>
    <property type="evidence" value="ECO:0007669"/>
    <property type="project" value="TreeGrafter"/>
</dbReference>
<dbReference type="GO" id="GO:0005634">
    <property type="term" value="C:nucleus"/>
    <property type="evidence" value="ECO:0007669"/>
    <property type="project" value="UniProtKB-SubCell"/>
</dbReference>
<feature type="compositionally biased region" description="Low complexity" evidence="6">
    <location>
        <begin position="149"/>
        <end position="169"/>
    </location>
</feature>
<evidence type="ECO:0000256" key="5">
    <source>
        <dbReference type="ARBA" id="ARBA00023242"/>
    </source>
</evidence>
<feature type="region of interest" description="Disordered" evidence="6">
    <location>
        <begin position="720"/>
        <end position="770"/>
    </location>
</feature>
<sequence>MATPARRTSNRLSLSRKFSQSTSKASSRASVKSTDNPTVDDDTTAANDHTRLISDLQDNPFMVTRLTLAEEDDLLSAAPDALSLASRDTPELKPPLIPTIPECIELSSESESEQIQTPSKNQPDQNFNFFTPTKSRRKHPVASSSGLGVSTLKSTTTRKTVSSSKASVSAGGRDSSKVKKVRRQICKSSNIKMLTSKYFDDSQKRITGFFQKKEEGDGTRFGYHTVIKRSLMPAINTGDENLEDFLEVEVTEGTQPLRPSQIEGPQRSQLPGDDPQRILERIEAAQSACIDDRVEAINLEEDQVAMAIPCDEPDIDSGVSTTTSRKTAKTPATKRKSTAATSSKKSVGRPSTAKRRPRGPVIVPKYKIVAGTTFAVDAFRYGDIAGVTHYFLSHFHADHYIRLKKSFDKPLIMSPITASLVEAFINVDKAHYILLDLHKPIELDGVRITALDANHCPGAVLFLFQLPTGTNILHTGDFRASAAMEEYPEFWNMDIHSLYLDTTYLSTKYCFKDQWESVSDAFHEVKTFLARHIGANVLIVCGSYLVGKEKVWLELAARTGFRVWTEPNRRKAVDAVAAATGEGESALKTAEVIVDDPRDAQIHVLSMGKLAYDELVAYMDEHPDRDCVLALRPSGWEKNSRPQYRGRINIVGIEYSEHSSYDELRRFVRFLRPREVISTVPYGNTNLNRTPQVPTSWYQGPIRPEKPPLQTAITSYFKVGAEKDAKEDGGTRKEGSEPREVPKETPKKDDEKVEPVKDDYTIVDSDSDWM</sequence>
<feature type="region of interest" description="Disordered" evidence="6">
    <location>
        <begin position="1"/>
        <end position="45"/>
    </location>
</feature>
<protein>
    <submittedName>
        <fullName evidence="8">Putative hydrolase involved in interstrand cross-link repair</fullName>
    </submittedName>
</protein>
<feature type="compositionally biased region" description="Basic residues" evidence="6">
    <location>
        <begin position="326"/>
        <end position="337"/>
    </location>
</feature>
<dbReference type="GO" id="GO:0003684">
    <property type="term" value="F:damaged DNA binding"/>
    <property type="evidence" value="ECO:0007669"/>
    <property type="project" value="TreeGrafter"/>
</dbReference>
<evidence type="ECO:0000259" key="7">
    <source>
        <dbReference type="Pfam" id="PF07522"/>
    </source>
</evidence>
<comment type="similarity">
    <text evidence="2">Belongs to the DNA repair metallo-beta-lactamase (DRMBL) family.</text>
</comment>
<keyword evidence="5" id="KW-0539">Nucleus</keyword>
<evidence type="ECO:0000256" key="1">
    <source>
        <dbReference type="ARBA" id="ARBA00004123"/>
    </source>
</evidence>
<dbReference type="EMBL" id="GFDL01013496">
    <property type="protein sequence ID" value="JAV21549.1"/>
    <property type="molecule type" value="Transcribed_RNA"/>
</dbReference>
<dbReference type="SUPFAM" id="SSF56281">
    <property type="entry name" value="Metallo-hydrolase/oxidoreductase"/>
    <property type="match status" value="1"/>
</dbReference>
<dbReference type="PANTHER" id="PTHR23240:SF6">
    <property type="entry name" value="DNA CROSS-LINK REPAIR 1A PROTEIN"/>
    <property type="match status" value="1"/>
</dbReference>
<feature type="region of interest" description="Disordered" evidence="6">
    <location>
        <begin position="107"/>
        <end position="182"/>
    </location>
</feature>
<dbReference type="Pfam" id="PF07522">
    <property type="entry name" value="DRMBL"/>
    <property type="match status" value="1"/>
</dbReference>
<evidence type="ECO:0000256" key="6">
    <source>
        <dbReference type="SAM" id="MobiDB-lite"/>
    </source>
</evidence>
<dbReference type="InterPro" id="IPR011084">
    <property type="entry name" value="DRMBL"/>
</dbReference>
<comment type="subcellular location">
    <subcellularLocation>
        <location evidence="1">Nucleus</location>
    </subcellularLocation>
</comment>